<dbReference type="GO" id="GO:0005524">
    <property type="term" value="F:ATP binding"/>
    <property type="evidence" value="ECO:0007669"/>
    <property type="project" value="UniProtKB-KW"/>
</dbReference>
<evidence type="ECO:0000259" key="9">
    <source>
        <dbReference type="PROSITE" id="PS50893"/>
    </source>
</evidence>
<keyword evidence="3" id="KW-0762">Sugar transport</keyword>
<dbReference type="STRING" id="1798228.SAMN05216574_13418"/>
<evidence type="ECO:0000256" key="4">
    <source>
        <dbReference type="ARBA" id="ARBA00022737"/>
    </source>
</evidence>
<dbReference type="PROSITE" id="PS50893">
    <property type="entry name" value="ABC_TRANSPORTER_2"/>
    <property type="match status" value="2"/>
</dbReference>
<organism evidence="10 11">
    <name type="scientific">Blastococcus tunisiensis</name>
    <dbReference type="NCBI Taxonomy" id="1798228"/>
    <lineage>
        <taxon>Bacteria</taxon>
        <taxon>Bacillati</taxon>
        <taxon>Actinomycetota</taxon>
        <taxon>Actinomycetes</taxon>
        <taxon>Geodermatophilales</taxon>
        <taxon>Geodermatophilaceae</taxon>
        <taxon>Blastococcus</taxon>
    </lineage>
</organism>
<evidence type="ECO:0000256" key="7">
    <source>
        <dbReference type="ARBA" id="ARBA00022967"/>
    </source>
</evidence>
<dbReference type="Pfam" id="PF00005">
    <property type="entry name" value="ABC_tran"/>
    <property type="match status" value="2"/>
</dbReference>
<dbReference type="PANTHER" id="PTHR43790:SF3">
    <property type="entry name" value="D-ALLOSE IMPORT ATP-BINDING PROTEIN ALSA-RELATED"/>
    <property type="match status" value="1"/>
</dbReference>
<keyword evidence="11" id="KW-1185">Reference proteome</keyword>
<dbReference type="EMBL" id="FOND01000034">
    <property type="protein sequence ID" value="SFF93444.1"/>
    <property type="molecule type" value="Genomic_DNA"/>
</dbReference>
<dbReference type="InterPro" id="IPR017871">
    <property type="entry name" value="ABC_transporter-like_CS"/>
</dbReference>
<sequence>MSTTARPPTTDVVLRITGMTKRFGATLALDGADLALRHGTVHALIGGNGCGKSTTIKVLAGVHRADAGRIEMAGSAWSAAEYDARAGRAAGLRFVHQDLGLFPELSIAENFALDAGYPRGLAGRVSWTALHRRVAGLLDNYEIGASPATPVAALRPAQRTLVAIARALQDQESDRHLVLVLDEPTATLPQHESRLLLDAVRRRADAGQTVLMVSHRMPEVLSVSDDFTVFRDGRTVASLVAARPTEAELVAHMTGSADAARAVVRPQPASGPAADAGRGDVVLDVAGLAGGPLRGVDLQVRRGEIVGLTGLVGSGRTSLLKTVFGEHAPAGGNVRIASDRPAGDAAASVPARIAGGVAYVPEDRGGEAAFADLTVRDNLSATVVGRYWRPWGMAVRRERADAGALIRSHAIKASSTEVPFAALSGGNQQKAVLARWLRREPALLLLDEPTQGVDVMSRADIYRIVRETAERGCAVLVASSDQLELCGLCDRVLVLRDGRVAAELSGAALTADRLTALTQSTETTAGPVPAPGDR</sequence>
<gene>
    <name evidence="10" type="ORF">SAMN05216574_13418</name>
</gene>
<dbReference type="CDD" id="cd03215">
    <property type="entry name" value="ABC_Carb_Monos_II"/>
    <property type="match status" value="1"/>
</dbReference>
<dbReference type="InterPro" id="IPR027417">
    <property type="entry name" value="P-loop_NTPase"/>
</dbReference>
<feature type="domain" description="ABC transporter" evidence="9">
    <location>
        <begin position="276"/>
        <end position="522"/>
    </location>
</feature>
<keyword evidence="2" id="KW-1003">Cell membrane</keyword>
<dbReference type="InterPro" id="IPR050107">
    <property type="entry name" value="ABC_carbohydrate_import_ATPase"/>
</dbReference>
<dbReference type="InterPro" id="IPR003593">
    <property type="entry name" value="AAA+_ATPase"/>
</dbReference>
<keyword evidence="6 10" id="KW-0067">ATP-binding</keyword>
<dbReference type="RefSeq" id="WP_217640868.1">
    <property type="nucleotide sequence ID" value="NZ_FOND01000034.1"/>
</dbReference>
<evidence type="ECO:0000256" key="6">
    <source>
        <dbReference type="ARBA" id="ARBA00022840"/>
    </source>
</evidence>
<evidence type="ECO:0000313" key="10">
    <source>
        <dbReference type="EMBL" id="SFF93444.1"/>
    </source>
</evidence>
<accession>A0A1I2MPL9</accession>
<dbReference type="AlphaFoldDB" id="A0A1I2MPL9"/>
<dbReference type="SMART" id="SM00382">
    <property type="entry name" value="AAA"/>
    <property type="match status" value="2"/>
</dbReference>
<dbReference type="Gene3D" id="3.40.50.300">
    <property type="entry name" value="P-loop containing nucleotide triphosphate hydrolases"/>
    <property type="match status" value="2"/>
</dbReference>
<keyword evidence="7" id="KW-1278">Translocase</keyword>
<evidence type="ECO:0000256" key="8">
    <source>
        <dbReference type="ARBA" id="ARBA00023136"/>
    </source>
</evidence>
<evidence type="ECO:0000256" key="2">
    <source>
        <dbReference type="ARBA" id="ARBA00022475"/>
    </source>
</evidence>
<evidence type="ECO:0000256" key="1">
    <source>
        <dbReference type="ARBA" id="ARBA00022448"/>
    </source>
</evidence>
<keyword evidence="4" id="KW-0677">Repeat</keyword>
<evidence type="ECO:0000256" key="5">
    <source>
        <dbReference type="ARBA" id="ARBA00022741"/>
    </source>
</evidence>
<dbReference type="Proteomes" id="UP000198589">
    <property type="component" value="Unassembled WGS sequence"/>
</dbReference>
<protein>
    <submittedName>
        <fullName evidence="10">Monosaccharide ABC transporter ATP-binding protein, CUT2 family</fullName>
    </submittedName>
</protein>
<dbReference type="InterPro" id="IPR003439">
    <property type="entry name" value="ABC_transporter-like_ATP-bd"/>
</dbReference>
<dbReference type="CDD" id="cd03216">
    <property type="entry name" value="ABC_Carb_Monos_I"/>
    <property type="match status" value="1"/>
</dbReference>
<dbReference type="SUPFAM" id="SSF52540">
    <property type="entry name" value="P-loop containing nucleoside triphosphate hydrolases"/>
    <property type="match status" value="2"/>
</dbReference>
<proteinExistence type="predicted"/>
<name>A0A1I2MPL9_9ACTN</name>
<dbReference type="GO" id="GO:0016887">
    <property type="term" value="F:ATP hydrolysis activity"/>
    <property type="evidence" value="ECO:0007669"/>
    <property type="project" value="InterPro"/>
</dbReference>
<evidence type="ECO:0000256" key="3">
    <source>
        <dbReference type="ARBA" id="ARBA00022597"/>
    </source>
</evidence>
<dbReference type="PROSITE" id="PS00211">
    <property type="entry name" value="ABC_TRANSPORTER_1"/>
    <property type="match status" value="1"/>
</dbReference>
<keyword evidence="1" id="KW-0813">Transport</keyword>
<keyword evidence="8" id="KW-0472">Membrane</keyword>
<feature type="domain" description="ABC transporter" evidence="9">
    <location>
        <begin position="14"/>
        <end position="257"/>
    </location>
</feature>
<evidence type="ECO:0000313" key="11">
    <source>
        <dbReference type="Proteomes" id="UP000198589"/>
    </source>
</evidence>
<reference evidence="11" key="1">
    <citation type="submission" date="2016-10" db="EMBL/GenBank/DDBJ databases">
        <authorList>
            <person name="Varghese N."/>
            <person name="Submissions S."/>
        </authorList>
    </citation>
    <scope>NUCLEOTIDE SEQUENCE [LARGE SCALE GENOMIC DNA]</scope>
    <source>
        <strain evidence="11">DSM 46838</strain>
    </source>
</reference>
<dbReference type="PANTHER" id="PTHR43790">
    <property type="entry name" value="CARBOHYDRATE TRANSPORT ATP-BINDING PROTEIN MG119-RELATED"/>
    <property type="match status" value="1"/>
</dbReference>
<keyword evidence="5" id="KW-0547">Nucleotide-binding</keyword>